<reference evidence="1 2" key="1">
    <citation type="submission" date="2019-10" db="EMBL/GenBank/DDBJ databases">
        <authorList>
            <person name="Garlena R.A."/>
            <person name="Russell D.A."/>
            <person name="Pope W.H."/>
            <person name="Jacobs-Sera D."/>
            <person name="Hatfull G.F."/>
        </authorList>
    </citation>
    <scope>NUCLEOTIDE SEQUENCE [LARGE SCALE GENOMIC DNA]</scope>
</reference>
<name>A0A649VQW5_9CAUD</name>
<evidence type="ECO:0000313" key="1">
    <source>
        <dbReference type="EMBL" id="QGJ94887.1"/>
    </source>
</evidence>
<evidence type="ECO:0000313" key="2">
    <source>
        <dbReference type="Proteomes" id="UP000423065"/>
    </source>
</evidence>
<dbReference type="EMBL" id="MN586040">
    <property type="protein sequence ID" value="QGJ94887.1"/>
    <property type="molecule type" value="Genomic_DNA"/>
</dbReference>
<protein>
    <submittedName>
        <fullName evidence="1">Uncharacterized protein</fullName>
    </submittedName>
</protein>
<dbReference type="KEGG" id="vg:64766733"/>
<sequence>MTTNSIPITDAAGKLQEIHLPDYLKEENLDGGPDPVALFEQAIEG</sequence>
<accession>A0A649VQW5</accession>
<keyword evidence="2" id="KW-1185">Reference proteome</keyword>
<dbReference type="RefSeq" id="YP_010059500.1">
    <property type="nucleotide sequence ID" value="NC_054726.1"/>
</dbReference>
<dbReference type="Proteomes" id="UP000423065">
    <property type="component" value="Segment"/>
</dbReference>
<proteinExistence type="predicted"/>
<dbReference type="GeneID" id="64766733"/>
<organism evidence="1 2">
    <name type="scientific">Gordonia phage Stormageddon</name>
    <dbReference type="NCBI Taxonomy" id="2656541"/>
    <lineage>
        <taxon>Viruses</taxon>
        <taxon>Duplodnaviria</taxon>
        <taxon>Heunggongvirae</taxon>
        <taxon>Uroviricota</taxon>
        <taxon>Caudoviricetes</taxon>
        <taxon>Stormageddonvirus</taxon>
        <taxon>Stormageddonvirus Stormageddon</taxon>
    </lineage>
</organism>
<gene>
    <name evidence="1" type="primary">24</name>
    <name evidence="1" type="ORF">SEA_STORMAGEDDON_24</name>
</gene>